<evidence type="ECO:0000256" key="2">
    <source>
        <dbReference type="RuleBase" id="RU003682"/>
    </source>
</evidence>
<dbReference type="Pfam" id="PF14226">
    <property type="entry name" value="DIOX_N"/>
    <property type="match status" value="1"/>
</dbReference>
<feature type="compositionally biased region" description="Polar residues" evidence="3">
    <location>
        <begin position="116"/>
        <end position="131"/>
    </location>
</feature>
<feature type="region of interest" description="Disordered" evidence="3">
    <location>
        <begin position="116"/>
        <end position="136"/>
    </location>
</feature>
<gene>
    <name evidence="5" type="ORF">FE257_005643</name>
</gene>
<protein>
    <recommendedName>
        <fullName evidence="4">Fe2OG dioxygenase domain-containing protein</fullName>
    </recommendedName>
</protein>
<keyword evidence="6" id="KW-1185">Reference proteome</keyword>
<dbReference type="InterPro" id="IPR044861">
    <property type="entry name" value="IPNS-like_FE2OG_OXY"/>
</dbReference>
<reference evidence="5" key="2">
    <citation type="submission" date="2020-02" db="EMBL/GenBank/DDBJ databases">
        <authorList>
            <person name="Gilchrist C.L.M."/>
            <person name="Chooi Y.-H."/>
        </authorList>
    </citation>
    <scope>NUCLEOTIDE SEQUENCE</scope>
    <source>
        <strain evidence="5">MST-FP2251</strain>
    </source>
</reference>
<dbReference type="SUPFAM" id="SSF51197">
    <property type="entry name" value="Clavaminate synthase-like"/>
    <property type="match status" value="1"/>
</dbReference>
<feature type="domain" description="Fe2OG dioxygenase" evidence="4">
    <location>
        <begin position="185"/>
        <end position="303"/>
    </location>
</feature>
<dbReference type="GO" id="GO:0016491">
    <property type="term" value="F:oxidoreductase activity"/>
    <property type="evidence" value="ECO:0007669"/>
    <property type="project" value="UniProtKB-KW"/>
</dbReference>
<dbReference type="InterPro" id="IPR050231">
    <property type="entry name" value="Iron_ascorbate_oxido_reductase"/>
</dbReference>
<proteinExistence type="inferred from homology"/>
<keyword evidence="2" id="KW-0408">Iron</keyword>
<dbReference type="EMBL" id="VCAU01000024">
    <property type="protein sequence ID" value="KAF9890774.1"/>
    <property type="molecule type" value="Genomic_DNA"/>
</dbReference>
<dbReference type="InterPro" id="IPR026992">
    <property type="entry name" value="DIOX_N"/>
</dbReference>
<reference evidence="5" key="1">
    <citation type="journal article" date="2019" name="Beilstein J. Org. Chem.">
        <title>Nanangenines: drimane sesquiterpenoids as the dominant metabolite cohort of a novel Australian fungus, Aspergillus nanangensis.</title>
        <authorList>
            <person name="Lacey H.J."/>
            <person name="Gilchrist C.L.M."/>
            <person name="Crombie A."/>
            <person name="Kalaitzis J.A."/>
            <person name="Vuong D."/>
            <person name="Rutledge P.J."/>
            <person name="Turner P."/>
            <person name="Pitt J.I."/>
            <person name="Lacey E."/>
            <person name="Chooi Y.H."/>
            <person name="Piggott A.M."/>
        </authorList>
    </citation>
    <scope>NUCLEOTIDE SEQUENCE</scope>
    <source>
        <strain evidence="5">MST-FP2251</strain>
    </source>
</reference>
<evidence type="ECO:0000256" key="3">
    <source>
        <dbReference type="SAM" id="MobiDB-lite"/>
    </source>
</evidence>
<organism evidence="5 6">
    <name type="scientific">Aspergillus nanangensis</name>
    <dbReference type="NCBI Taxonomy" id="2582783"/>
    <lineage>
        <taxon>Eukaryota</taxon>
        <taxon>Fungi</taxon>
        <taxon>Dikarya</taxon>
        <taxon>Ascomycota</taxon>
        <taxon>Pezizomycotina</taxon>
        <taxon>Eurotiomycetes</taxon>
        <taxon>Eurotiomycetidae</taxon>
        <taxon>Eurotiales</taxon>
        <taxon>Aspergillaceae</taxon>
        <taxon>Aspergillus</taxon>
        <taxon>Aspergillus subgen. Circumdati</taxon>
    </lineage>
</organism>
<evidence type="ECO:0000313" key="5">
    <source>
        <dbReference type="EMBL" id="KAF9890774.1"/>
    </source>
</evidence>
<dbReference type="PANTHER" id="PTHR47990">
    <property type="entry name" value="2-OXOGLUTARATE (2OG) AND FE(II)-DEPENDENT OXYGENASE SUPERFAMILY PROTEIN-RELATED"/>
    <property type="match status" value="1"/>
</dbReference>
<dbReference type="Proteomes" id="UP001194746">
    <property type="component" value="Unassembled WGS sequence"/>
</dbReference>
<accession>A0AAD4GUM5</accession>
<comment type="caution">
    <text evidence="5">The sequence shown here is derived from an EMBL/GenBank/DDBJ whole genome shotgun (WGS) entry which is preliminary data.</text>
</comment>
<sequence length="341" mass="38052">MTLETLDFSEFRLGGSEEKQNFSLKLLESFSQCGFVKLVNHGISDEEIEKLFDWASSLSTFPALPPLNKYNVRFFNLPEEEKTAIAHKGGGSLQRGWSRVGSEKTQLLHSGVEQTVGDSRNFDQGSPNETDWPTPWPPEHIIPGFRAFMEQFYVKMHESALTILQSLELALGIPDQELATRCAGTASEMCLNNYPAMALADWLEGSVGERAHPHTDLGVLTCLFQDGQGGLEMEDREEAVERFVPIEFGAKSEMVVNVSDTLQFWTNGVLQGAVHQVTVPAEKRDSGTRMLPSRQSCPFFLKANRDASVGPLAQFVTPDMPAKYPERTAVEYHQSRLSDLY</sequence>
<dbReference type="GO" id="GO:0046872">
    <property type="term" value="F:metal ion binding"/>
    <property type="evidence" value="ECO:0007669"/>
    <property type="project" value="UniProtKB-KW"/>
</dbReference>
<dbReference type="InterPro" id="IPR005123">
    <property type="entry name" value="Oxoglu/Fe-dep_dioxygenase_dom"/>
</dbReference>
<dbReference type="Gene3D" id="2.60.120.330">
    <property type="entry name" value="B-lactam Antibiotic, Isopenicillin N Synthase, Chain"/>
    <property type="match status" value="1"/>
</dbReference>
<keyword evidence="2" id="KW-0479">Metal-binding</keyword>
<evidence type="ECO:0000313" key="6">
    <source>
        <dbReference type="Proteomes" id="UP001194746"/>
    </source>
</evidence>
<evidence type="ECO:0000256" key="1">
    <source>
        <dbReference type="ARBA" id="ARBA00008056"/>
    </source>
</evidence>
<comment type="similarity">
    <text evidence="1 2">Belongs to the iron/ascorbate-dependent oxidoreductase family.</text>
</comment>
<dbReference type="GO" id="GO:0044283">
    <property type="term" value="P:small molecule biosynthetic process"/>
    <property type="evidence" value="ECO:0007669"/>
    <property type="project" value="UniProtKB-ARBA"/>
</dbReference>
<dbReference type="PROSITE" id="PS51471">
    <property type="entry name" value="FE2OG_OXY"/>
    <property type="match status" value="1"/>
</dbReference>
<dbReference type="Pfam" id="PF03171">
    <property type="entry name" value="2OG-FeII_Oxy"/>
    <property type="match status" value="1"/>
</dbReference>
<dbReference type="InterPro" id="IPR027443">
    <property type="entry name" value="IPNS-like_sf"/>
</dbReference>
<dbReference type="AlphaFoldDB" id="A0AAD4GUM5"/>
<evidence type="ECO:0000259" key="4">
    <source>
        <dbReference type="PROSITE" id="PS51471"/>
    </source>
</evidence>
<name>A0AAD4GUM5_ASPNN</name>
<keyword evidence="2" id="KW-0560">Oxidoreductase</keyword>